<dbReference type="EMBL" id="KN832577">
    <property type="protein sequence ID" value="KII83458.1"/>
    <property type="molecule type" value="Genomic_DNA"/>
</dbReference>
<feature type="compositionally biased region" description="Polar residues" evidence="1">
    <location>
        <begin position="1087"/>
        <end position="1098"/>
    </location>
</feature>
<feature type="compositionally biased region" description="Basic and acidic residues" evidence="1">
    <location>
        <begin position="838"/>
        <end position="847"/>
    </location>
</feature>
<keyword evidence="3" id="KW-1185">Reference proteome</keyword>
<evidence type="ECO:0000313" key="3">
    <source>
        <dbReference type="Proteomes" id="UP000053263"/>
    </source>
</evidence>
<feature type="compositionally biased region" description="Low complexity" evidence="1">
    <location>
        <begin position="187"/>
        <end position="197"/>
    </location>
</feature>
<gene>
    <name evidence="2" type="ORF">PLICRDRAFT_180363</name>
</gene>
<protein>
    <submittedName>
        <fullName evidence="2">Uncharacterized protein</fullName>
    </submittedName>
</protein>
<feature type="compositionally biased region" description="Basic and acidic residues" evidence="1">
    <location>
        <begin position="286"/>
        <end position="307"/>
    </location>
</feature>
<dbReference type="HOGENOM" id="CLU_270961_0_0_1"/>
<dbReference type="OrthoDB" id="2666400at2759"/>
<reference evidence="2 3" key="1">
    <citation type="submission" date="2014-06" db="EMBL/GenBank/DDBJ databases">
        <title>Evolutionary Origins and Diversification of the Mycorrhizal Mutualists.</title>
        <authorList>
            <consortium name="DOE Joint Genome Institute"/>
            <consortium name="Mycorrhizal Genomics Consortium"/>
            <person name="Kohler A."/>
            <person name="Kuo A."/>
            <person name="Nagy L.G."/>
            <person name="Floudas D."/>
            <person name="Copeland A."/>
            <person name="Barry K.W."/>
            <person name="Cichocki N."/>
            <person name="Veneault-Fourrey C."/>
            <person name="LaButti K."/>
            <person name="Lindquist E.A."/>
            <person name="Lipzen A."/>
            <person name="Lundell T."/>
            <person name="Morin E."/>
            <person name="Murat C."/>
            <person name="Riley R."/>
            <person name="Ohm R."/>
            <person name="Sun H."/>
            <person name="Tunlid A."/>
            <person name="Henrissat B."/>
            <person name="Grigoriev I.V."/>
            <person name="Hibbett D.S."/>
            <person name="Martin F."/>
        </authorList>
    </citation>
    <scope>NUCLEOTIDE SEQUENCE [LARGE SCALE GENOMIC DNA]</scope>
    <source>
        <strain evidence="2 3">FD-325 SS-3</strain>
    </source>
</reference>
<name>A0A0C9T5S3_PLICR</name>
<feature type="compositionally biased region" description="Low complexity" evidence="1">
    <location>
        <begin position="330"/>
        <end position="347"/>
    </location>
</feature>
<dbReference type="AlphaFoldDB" id="A0A0C9T5S3"/>
<dbReference type="Proteomes" id="UP000053263">
    <property type="component" value="Unassembled WGS sequence"/>
</dbReference>
<feature type="region of interest" description="Disordered" evidence="1">
    <location>
        <begin position="807"/>
        <end position="997"/>
    </location>
</feature>
<sequence>MNQRWNVIGVRCGVARAGLAQVQAIERRSGVDDTGAEEGDESLAPAPRKSARTHTRGRQQGGMHAAVNADLSNAADAPGDAVRAPGRKRPRRKAGQDDVNDPDAPRQHAPAPRKRKRNTVAEVQRHEDREEESASRVPSAKPSKHSRTAAFGVKGTRARRSVMTVDIPLSSYSTPTARNRRFLKSASPSGSVSNNLPPSSPLAGQEAASSEPESHDVRSRNARAVAQDGLTPSPPPMFNMNLVQSARARAAREAKRQAQEVDEDVEHPADGESSADDDTGSNYSEGVKEREAKDEKARKNGEEVYHTEDEDAEDEEDFMDAVSKSKKNGAQKAAVALPVDAAAPSAPKAQRGGFAKRAQPAAPTVAARSSASGAQDRSHEQAAADLGDEEDTSIGSGAEDVAEEWEKTPGPLSRVAKDEARELGRRFNDAVTELARRHGKDRRTVMKHTGTTLRATRAANSFCKFSTWYKHKHPMAPSDDPNAPGRYRDEIAAAYHALIDGLSEVERERVLRPKMEWVNDLENGRVEGIDTRRSAASMMNAGVEQLEDLCRVYETHDITILGAIISTARDPAARQMSKVFGTDQAVVELVAANKINLNLLLDRVQNCLICQNYSMEGVELPLPKDWLVNEDQPKGKGKGKAKDVAQEELVSDDQPQSKGKGKSQDVGNGWEQEQDVVERKKRDGLRVGLKQRFLKEIQTVVPWQSTVPWTFWPNFAFTQKVCIRNYPQGVPVIGNGFSYKNLHVRDLEILLSALQKDGDERLHICRWSKEDMRLAEIKAKSLGRVPVVIDIEGRPIRRVIDSGTFVNSQPANAKRTDPDESPDSEASPAPVKKRKAVHRDNDVDVGKASRPVAPLPRRGEDDDSNPAPRKRKRVEQVVSPARQSDSEPSRQVHGHKQTAQRAHGATPALAAAAAPTGVERGRPAPPPHRRGDDAYPRPRKIVVSRDSQARQDSMGPPPAERSRVSAVRTTARMLPGPGVSGRESLEPRGNQPVDGEVRVAGVDLATRRELRRRRIEDLDDLIESYDQPSPPRRAPRVRQQHRQESLGPADSDDDLPEGPGTMRRLGGFTDANGRFSGRREEAGPSSLAGTSRPRSQSRALPPIQEYQRYRRRPGVYVDENIDDDMGLAPDVPHQWNYEYEDDTYPE</sequence>
<evidence type="ECO:0000313" key="2">
    <source>
        <dbReference type="EMBL" id="KII83458.1"/>
    </source>
</evidence>
<feature type="compositionally biased region" description="Acidic residues" evidence="1">
    <location>
        <begin position="308"/>
        <end position="319"/>
    </location>
</feature>
<organism evidence="2 3">
    <name type="scientific">Plicaturopsis crispa FD-325 SS-3</name>
    <dbReference type="NCBI Taxonomy" id="944288"/>
    <lineage>
        <taxon>Eukaryota</taxon>
        <taxon>Fungi</taxon>
        <taxon>Dikarya</taxon>
        <taxon>Basidiomycota</taxon>
        <taxon>Agaricomycotina</taxon>
        <taxon>Agaricomycetes</taxon>
        <taxon>Agaricomycetidae</taxon>
        <taxon>Amylocorticiales</taxon>
        <taxon>Amylocorticiaceae</taxon>
        <taxon>Plicatura</taxon>
        <taxon>Plicaturopsis crispa</taxon>
    </lineage>
</organism>
<feature type="compositionally biased region" description="Basic and acidic residues" evidence="1">
    <location>
        <begin position="123"/>
        <end position="134"/>
    </location>
</feature>
<evidence type="ECO:0000256" key="1">
    <source>
        <dbReference type="SAM" id="MobiDB-lite"/>
    </source>
</evidence>
<feature type="compositionally biased region" description="Basic and acidic residues" evidence="1">
    <location>
        <begin position="250"/>
        <end position="259"/>
    </location>
</feature>
<feature type="region of interest" description="Disordered" evidence="1">
    <location>
        <begin position="629"/>
        <end position="673"/>
    </location>
</feature>
<feature type="compositionally biased region" description="Low complexity" evidence="1">
    <location>
        <begin position="902"/>
        <end position="917"/>
    </location>
</feature>
<feature type="region of interest" description="Disordered" evidence="1">
    <location>
        <begin position="27"/>
        <end position="419"/>
    </location>
</feature>
<proteinExistence type="predicted"/>
<feature type="region of interest" description="Disordered" evidence="1">
    <location>
        <begin position="1018"/>
        <end position="1146"/>
    </location>
</feature>
<accession>A0A0C9T5S3</accession>